<sequence>MVLGVAEFRAAEAVSSPAELPATKVSLAGMVGARARVRRRRRRLVGRFLAVRASHVSPAGKVGARGPTVAGVHRRNQPNREESAAVLVIAVVGVGVLGGGRRWKLTASSWWREGSGIGGVLGVKAVEEDDGFRQRFLGEKGGFLARRRGRRWKSRRVVGDEKVEEGDDGFDFLGEILGEKKRKKMEAEASC</sequence>
<dbReference type="EnsemblPlants" id="OPUNC11G14840.1">
    <property type="protein sequence ID" value="OPUNC11G14840.1"/>
    <property type="gene ID" value="OPUNC11G14840"/>
</dbReference>
<dbReference type="Proteomes" id="UP000026962">
    <property type="component" value="Chromosome 11"/>
</dbReference>
<protein>
    <submittedName>
        <fullName evidence="1">Uncharacterized protein</fullName>
    </submittedName>
</protein>
<evidence type="ECO:0000313" key="2">
    <source>
        <dbReference type="Proteomes" id="UP000026962"/>
    </source>
</evidence>
<name>A0A0E0MGM0_ORYPU</name>
<evidence type="ECO:0000313" key="1">
    <source>
        <dbReference type="EnsemblPlants" id="OPUNC11G14840.1"/>
    </source>
</evidence>
<dbReference type="HOGENOM" id="CLU_1423606_0_0_1"/>
<keyword evidence="2" id="KW-1185">Reference proteome</keyword>
<reference evidence="1" key="2">
    <citation type="submission" date="2018-05" db="EMBL/GenBank/DDBJ databases">
        <title>OpunRS2 (Oryza punctata Reference Sequence Version 2).</title>
        <authorList>
            <person name="Zhang J."/>
            <person name="Kudrna D."/>
            <person name="Lee S."/>
            <person name="Talag J."/>
            <person name="Welchert J."/>
            <person name="Wing R.A."/>
        </authorList>
    </citation>
    <scope>NUCLEOTIDE SEQUENCE [LARGE SCALE GENOMIC DNA]</scope>
</reference>
<reference evidence="1" key="1">
    <citation type="submission" date="2015-04" db="UniProtKB">
        <authorList>
            <consortium name="EnsemblPlants"/>
        </authorList>
    </citation>
    <scope>IDENTIFICATION</scope>
</reference>
<dbReference type="AlphaFoldDB" id="A0A0E0MGM0"/>
<dbReference type="Gramene" id="OPUNC11G14840.1">
    <property type="protein sequence ID" value="OPUNC11G14840.1"/>
    <property type="gene ID" value="OPUNC11G14840"/>
</dbReference>
<proteinExistence type="predicted"/>
<organism evidence="1">
    <name type="scientific">Oryza punctata</name>
    <name type="common">Red rice</name>
    <dbReference type="NCBI Taxonomy" id="4537"/>
    <lineage>
        <taxon>Eukaryota</taxon>
        <taxon>Viridiplantae</taxon>
        <taxon>Streptophyta</taxon>
        <taxon>Embryophyta</taxon>
        <taxon>Tracheophyta</taxon>
        <taxon>Spermatophyta</taxon>
        <taxon>Magnoliopsida</taxon>
        <taxon>Liliopsida</taxon>
        <taxon>Poales</taxon>
        <taxon>Poaceae</taxon>
        <taxon>BOP clade</taxon>
        <taxon>Oryzoideae</taxon>
        <taxon>Oryzeae</taxon>
        <taxon>Oryzinae</taxon>
        <taxon>Oryza</taxon>
    </lineage>
</organism>
<accession>A0A0E0MGM0</accession>